<organism evidence="1 2">
    <name type="scientific">Pseudomonas wadenswilerensis</name>
    <dbReference type="NCBI Taxonomy" id="1785161"/>
    <lineage>
        <taxon>Bacteria</taxon>
        <taxon>Pseudomonadati</taxon>
        <taxon>Pseudomonadota</taxon>
        <taxon>Gammaproteobacteria</taxon>
        <taxon>Pseudomonadales</taxon>
        <taxon>Pseudomonadaceae</taxon>
        <taxon>Pseudomonas</taxon>
    </lineage>
</organism>
<proteinExistence type="predicted"/>
<accession>A0A380ST73</accession>
<name>A0A380ST73_9PSED</name>
<evidence type="ECO:0000313" key="2">
    <source>
        <dbReference type="Proteomes" id="UP000255177"/>
    </source>
</evidence>
<dbReference type="Proteomes" id="UP000255177">
    <property type="component" value="Unassembled WGS sequence"/>
</dbReference>
<dbReference type="EMBL" id="UIDD01000001">
    <property type="protein sequence ID" value="SUQ60804.1"/>
    <property type="molecule type" value="Genomic_DNA"/>
</dbReference>
<dbReference type="AlphaFoldDB" id="A0A380ST73"/>
<sequence>MSKGRWFALALLVLLLLPGVTTQLYWNALLLWMEPDNFIPAESSMLTFEPYQISQGSSSYWLYGQDKHNYYHFTYDAAHPYRYIPRDNNCPGFDRNDVRSWCQVLQGNTR</sequence>
<dbReference type="RefSeq" id="WP_115084652.1">
    <property type="nucleotide sequence ID" value="NZ_CBCSFG010000002.1"/>
</dbReference>
<reference evidence="2" key="1">
    <citation type="submission" date="2018-07" db="EMBL/GenBank/DDBJ databases">
        <authorList>
            <person name="Blom J."/>
        </authorList>
    </citation>
    <scope>NUCLEOTIDE SEQUENCE [LARGE SCALE GENOMIC DNA]</scope>
    <source>
        <strain evidence="2">CCOS 864</strain>
    </source>
</reference>
<gene>
    <name evidence="1" type="ORF">CCOS864_00208</name>
</gene>
<evidence type="ECO:0000313" key="1">
    <source>
        <dbReference type="EMBL" id="SUQ60804.1"/>
    </source>
</evidence>
<keyword evidence="2" id="KW-1185">Reference proteome</keyword>
<protein>
    <submittedName>
        <fullName evidence="1">Uncharacterized protein</fullName>
    </submittedName>
</protein>